<proteinExistence type="inferred from homology"/>
<feature type="domain" description="Cytochrome b5 heme-binding" evidence="3">
    <location>
        <begin position="28"/>
        <end position="123"/>
    </location>
</feature>
<dbReference type="SUPFAM" id="SSF55856">
    <property type="entry name" value="Cytochrome b5-like heme/steroid binding domain"/>
    <property type="match status" value="1"/>
</dbReference>
<dbReference type="FunFam" id="3.10.120.10:FF:000003">
    <property type="entry name" value="membrane-associated progesterone receptor component 1"/>
    <property type="match status" value="1"/>
</dbReference>
<dbReference type="AlphaFoldDB" id="A0A6G1FXK3"/>
<protein>
    <submittedName>
        <fullName evidence="4 6">Progesterone binding protein-like protein</fullName>
    </submittedName>
</protein>
<dbReference type="EMBL" id="ML975166">
    <property type="protein sequence ID" value="KAF1810410.1"/>
    <property type="molecule type" value="Genomic_DNA"/>
</dbReference>
<evidence type="ECO:0000256" key="2">
    <source>
        <dbReference type="SAM" id="MobiDB-lite"/>
    </source>
</evidence>
<dbReference type="OrthoDB" id="899at2759"/>
<dbReference type="Gene3D" id="3.10.120.10">
    <property type="entry name" value="Cytochrome b5-like heme/steroid binding domain"/>
    <property type="match status" value="1"/>
</dbReference>
<dbReference type="Proteomes" id="UP000504638">
    <property type="component" value="Unplaced"/>
</dbReference>
<reference evidence="6" key="3">
    <citation type="submission" date="2025-04" db="UniProtKB">
        <authorList>
            <consortium name="RefSeq"/>
        </authorList>
    </citation>
    <scope>IDENTIFICATION</scope>
    <source>
        <strain evidence="6">CBS 781.70</strain>
    </source>
</reference>
<dbReference type="InterPro" id="IPR050577">
    <property type="entry name" value="MAPR/NEUFC/NENF-like"/>
</dbReference>
<reference evidence="6" key="2">
    <citation type="submission" date="2020-04" db="EMBL/GenBank/DDBJ databases">
        <authorList>
            <consortium name="NCBI Genome Project"/>
        </authorList>
    </citation>
    <scope>NUCLEOTIDE SEQUENCE</scope>
    <source>
        <strain evidence="6">CBS 781.70</strain>
    </source>
</reference>
<dbReference type="InterPro" id="IPR036400">
    <property type="entry name" value="Cyt_B5-like_heme/steroid_sf"/>
</dbReference>
<dbReference type="SMART" id="SM01117">
    <property type="entry name" value="Cyt-b5"/>
    <property type="match status" value="1"/>
</dbReference>
<organism evidence="4">
    <name type="scientific">Eremomyces bilateralis CBS 781.70</name>
    <dbReference type="NCBI Taxonomy" id="1392243"/>
    <lineage>
        <taxon>Eukaryota</taxon>
        <taxon>Fungi</taxon>
        <taxon>Dikarya</taxon>
        <taxon>Ascomycota</taxon>
        <taxon>Pezizomycotina</taxon>
        <taxon>Dothideomycetes</taxon>
        <taxon>Dothideomycetes incertae sedis</taxon>
        <taxon>Eremomycetales</taxon>
        <taxon>Eremomycetaceae</taxon>
        <taxon>Eremomyces</taxon>
    </lineage>
</organism>
<dbReference type="GeneID" id="54420503"/>
<evidence type="ECO:0000256" key="1">
    <source>
        <dbReference type="ARBA" id="ARBA00038357"/>
    </source>
</evidence>
<name>A0A6G1FXK3_9PEZI</name>
<dbReference type="PANTHER" id="PTHR10281">
    <property type="entry name" value="MEMBRANE-ASSOCIATED PROGESTERONE RECEPTOR COMPONENT-RELATED"/>
    <property type="match status" value="1"/>
</dbReference>
<dbReference type="GO" id="GO:0005783">
    <property type="term" value="C:endoplasmic reticulum"/>
    <property type="evidence" value="ECO:0007669"/>
    <property type="project" value="TreeGrafter"/>
</dbReference>
<dbReference type="PANTHER" id="PTHR10281:SF115">
    <property type="entry name" value="BINDING PROTEIN, PUTATIVE (AFU_ORTHOLOGUE AFUA_4G06240)-RELATED"/>
    <property type="match status" value="1"/>
</dbReference>
<feature type="region of interest" description="Disordered" evidence="2">
    <location>
        <begin position="1"/>
        <end position="25"/>
    </location>
</feature>
<evidence type="ECO:0000313" key="4">
    <source>
        <dbReference type="EMBL" id="KAF1810410.1"/>
    </source>
</evidence>
<dbReference type="GO" id="GO:0016020">
    <property type="term" value="C:membrane"/>
    <property type="evidence" value="ECO:0007669"/>
    <property type="project" value="TreeGrafter"/>
</dbReference>
<keyword evidence="5" id="KW-1185">Reference proteome</keyword>
<dbReference type="GO" id="GO:0020037">
    <property type="term" value="F:heme binding"/>
    <property type="evidence" value="ECO:0007669"/>
    <property type="project" value="UniProtKB-ARBA"/>
</dbReference>
<evidence type="ECO:0000313" key="6">
    <source>
        <dbReference type="RefSeq" id="XP_033532041.1"/>
    </source>
</evidence>
<dbReference type="RefSeq" id="XP_033532041.1">
    <property type="nucleotide sequence ID" value="XM_033679933.1"/>
</dbReference>
<gene>
    <name evidence="4 6" type="ORF">P152DRAFT_460534</name>
</gene>
<dbReference type="InterPro" id="IPR001199">
    <property type="entry name" value="Cyt_B5-like_heme/steroid-bd"/>
</dbReference>
<reference evidence="4 6" key="1">
    <citation type="submission" date="2020-01" db="EMBL/GenBank/DDBJ databases">
        <authorList>
            <consortium name="DOE Joint Genome Institute"/>
            <person name="Haridas S."/>
            <person name="Albert R."/>
            <person name="Binder M."/>
            <person name="Bloem J."/>
            <person name="Labutti K."/>
            <person name="Salamov A."/>
            <person name="Andreopoulos B."/>
            <person name="Baker S.E."/>
            <person name="Barry K."/>
            <person name="Bills G."/>
            <person name="Bluhm B.H."/>
            <person name="Cannon C."/>
            <person name="Castanera R."/>
            <person name="Culley D.E."/>
            <person name="Daum C."/>
            <person name="Ezra D."/>
            <person name="Gonzalez J.B."/>
            <person name="Henrissat B."/>
            <person name="Kuo A."/>
            <person name="Liang C."/>
            <person name="Lipzen A."/>
            <person name="Lutzoni F."/>
            <person name="Magnuson J."/>
            <person name="Mondo S."/>
            <person name="Nolan M."/>
            <person name="Ohm R."/>
            <person name="Pangilinan J."/>
            <person name="Park H.-J."/>
            <person name="Ramirez L."/>
            <person name="Alfaro M."/>
            <person name="Sun H."/>
            <person name="Tritt A."/>
            <person name="Yoshinaga Y."/>
            <person name="Zwiers L.-H."/>
            <person name="Turgeon B.G."/>
            <person name="Goodwin S.B."/>
            <person name="Spatafora J.W."/>
            <person name="Crous P.W."/>
            <person name="Grigoriev I.V."/>
        </authorList>
    </citation>
    <scope>NUCLEOTIDE SEQUENCE</scope>
    <source>
        <strain evidence="4 6">CBS 781.70</strain>
    </source>
</reference>
<evidence type="ECO:0000313" key="5">
    <source>
        <dbReference type="Proteomes" id="UP000504638"/>
    </source>
</evidence>
<evidence type="ECO:0000259" key="3">
    <source>
        <dbReference type="SMART" id="SM01117"/>
    </source>
</evidence>
<accession>A0A6G1FXK3</accession>
<comment type="similarity">
    <text evidence="1">Belongs to the cytochrome b5 family. MAPR subfamily.</text>
</comment>
<sequence>MAETTGSTKGKFEPKNPVTLAPPKDDPISLEYLSKCDGTHEGYPTYVAIKGKVFDVSGNPAYAPKATYNVFTGKDSSRALGLSSLKPEECVAEWEDLDDDAKKVLEDWFTFFSKRYNIVGVVQKE</sequence>